<dbReference type="InterPro" id="IPR008915">
    <property type="entry name" value="Peptidase_M50"/>
</dbReference>
<evidence type="ECO:0000256" key="9">
    <source>
        <dbReference type="ARBA" id="ARBA00022833"/>
    </source>
</evidence>
<evidence type="ECO:0000259" key="14">
    <source>
        <dbReference type="Pfam" id="PF02163"/>
    </source>
</evidence>
<dbReference type="GO" id="GO:0008237">
    <property type="term" value="F:metallopeptidase activity"/>
    <property type="evidence" value="ECO:0007669"/>
    <property type="project" value="UniProtKB-KW"/>
</dbReference>
<dbReference type="InterPro" id="IPR052348">
    <property type="entry name" value="Metallopeptidase_M50B"/>
</dbReference>
<feature type="transmembrane region" description="Helical" evidence="13">
    <location>
        <begin position="133"/>
        <end position="154"/>
    </location>
</feature>
<dbReference type="Proteomes" id="UP000266328">
    <property type="component" value="Unassembled WGS sequence"/>
</dbReference>
<feature type="domain" description="Peptidase M50" evidence="14">
    <location>
        <begin position="135"/>
        <end position="191"/>
    </location>
</feature>
<dbReference type="InterPro" id="IPR044537">
    <property type="entry name" value="Rip2-like"/>
</dbReference>
<dbReference type="GO" id="GO:0006508">
    <property type="term" value="P:proteolysis"/>
    <property type="evidence" value="ECO:0007669"/>
    <property type="project" value="UniProtKB-KW"/>
</dbReference>
<name>A0A398CSE4_9BACT</name>
<keyword evidence="8" id="KW-0378">Hydrolase</keyword>
<keyword evidence="6 13" id="KW-0812">Transmembrane</keyword>
<keyword evidence="12 13" id="KW-0472">Membrane</keyword>
<evidence type="ECO:0000256" key="11">
    <source>
        <dbReference type="ARBA" id="ARBA00023049"/>
    </source>
</evidence>
<dbReference type="RefSeq" id="WP_119088872.1">
    <property type="nucleotide sequence ID" value="NZ_QXIS01000015.1"/>
</dbReference>
<protein>
    <submittedName>
        <fullName evidence="15">Site-2 protease family protein</fullName>
    </submittedName>
</protein>
<keyword evidence="4" id="KW-1003">Cell membrane</keyword>
<dbReference type="AlphaFoldDB" id="A0A398CSE4"/>
<evidence type="ECO:0000256" key="10">
    <source>
        <dbReference type="ARBA" id="ARBA00022989"/>
    </source>
</evidence>
<evidence type="ECO:0000256" key="7">
    <source>
        <dbReference type="ARBA" id="ARBA00022723"/>
    </source>
</evidence>
<comment type="caution">
    <text evidence="15">The sequence shown here is derived from an EMBL/GenBank/DDBJ whole genome shotgun (WGS) entry which is preliminary data.</text>
</comment>
<dbReference type="EMBL" id="QXIS01000015">
    <property type="protein sequence ID" value="RIE06336.1"/>
    <property type="molecule type" value="Genomic_DNA"/>
</dbReference>
<evidence type="ECO:0000256" key="12">
    <source>
        <dbReference type="ARBA" id="ARBA00023136"/>
    </source>
</evidence>
<keyword evidence="7" id="KW-0479">Metal-binding</keyword>
<proteinExistence type="inferred from homology"/>
<feature type="transmembrane region" description="Helical" evidence="13">
    <location>
        <begin position="101"/>
        <end position="121"/>
    </location>
</feature>
<dbReference type="OrthoDB" id="9800627at2"/>
<keyword evidence="10 13" id="KW-1133">Transmembrane helix</keyword>
<keyword evidence="16" id="KW-1185">Reference proteome</keyword>
<dbReference type="PANTHER" id="PTHR35864">
    <property type="entry name" value="ZINC METALLOPROTEASE MJ0611-RELATED"/>
    <property type="match status" value="1"/>
</dbReference>
<comment type="cofactor">
    <cofactor evidence="1">
        <name>Zn(2+)</name>
        <dbReference type="ChEBI" id="CHEBI:29105"/>
    </cofactor>
</comment>
<dbReference type="GO" id="GO:0005886">
    <property type="term" value="C:plasma membrane"/>
    <property type="evidence" value="ECO:0007669"/>
    <property type="project" value="UniProtKB-SubCell"/>
</dbReference>
<dbReference type="GO" id="GO:0046872">
    <property type="term" value="F:metal ion binding"/>
    <property type="evidence" value="ECO:0007669"/>
    <property type="project" value="UniProtKB-KW"/>
</dbReference>
<feature type="transmembrane region" description="Helical" evidence="13">
    <location>
        <begin position="15"/>
        <end position="36"/>
    </location>
</feature>
<evidence type="ECO:0000256" key="4">
    <source>
        <dbReference type="ARBA" id="ARBA00022475"/>
    </source>
</evidence>
<keyword evidence="5 15" id="KW-0645">Protease</keyword>
<evidence type="ECO:0000256" key="8">
    <source>
        <dbReference type="ARBA" id="ARBA00022801"/>
    </source>
</evidence>
<comment type="similarity">
    <text evidence="3">Belongs to the peptidase M50B family.</text>
</comment>
<evidence type="ECO:0000256" key="13">
    <source>
        <dbReference type="SAM" id="Phobius"/>
    </source>
</evidence>
<keyword evidence="11" id="KW-0482">Metalloprotease</keyword>
<evidence type="ECO:0000256" key="2">
    <source>
        <dbReference type="ARBA" id="ARBA00004651"/>
    </source>
</evidence>
<evidence type="ECO:0000256" key="6">
    <source>
        <dbReference type="ARBA" id="ARBA00022692"/>
    </source>
</evidence>
<evidence type="ECO:0000313" key="15">
    <source>
        <dbReference type="EMBL" id="RIE06336.1"/>
    </source>
</evidence>
<dbReference type="Pfam" id="PF02163">
    <property type="entry name" value="Peptidase_M50"/>
    <property type="match status" value="1"/>
</dbReference>
<keyword evidence="9" id="KW-0862">Zinc</keyword>
<dbReference type="PANTHER" id="PTHR35864:SF1">
    <property type="entry name" value="ZINC METALLOPROTEASE YWHC-RELATED"/>
    <property type="match status" value="1"/>
</dbReference>
<evidence type="ECO:0000313" key="16">
    <source>
        <dbReference type="Proteomes" id="UP000266328"/>
    </source>
</evidence>
<gene>
    <name evidence="15" type="ORF">SMC7_02865</name>
</gene>
<organism evidence="15 16">
    <name type="scientific">Candidatus Cryosericum terrychapinii</name>
    <dbReference type="NCBI Taxonomy" id="2290919"/>
    <lineage>
        <taxon>Bacteria</taxon>
        <taxon>Pseudomonadati</taxon>
        <taxon>Caldisericota/Cryosericota group</taxon>
        <taxon>Candidatus Cryosericota</taxon>
        <taxon>Candidatus Cryosericia</taxon>
        <taxon>Candidatus Cryosericales</taxon>
        <taxon>Candidatus Cryosericaceae</taxon>
        <taxon>Candidatus Cryosericum</taxon>
    </lineage>
</organism>
<sequence length="217" mass="24506">MQGFLNYIHGNIQNWIQYGIVYVPVLLVVITIHEYFHAWTAWKLGDTTPVETGRLSLNPLRHLDPLGTIALLLFHVGWARPVMIDFAAFKHPRRDTVLVSLAGPASNFATAVVAYLLLLLVRSSPAIVTRLPYVYEVLEALVVVSLGLGLFNLLPIPPLDGSKAFFALFFKRPERFLYDRAVDLYGTVILLALLWFNVITVVMSKVLNFILYTLLRL</sequence>
<reference evidence="15 16" key="1">
    <citation type="submission" date="2018-09" db="EMBL/GenBank/DDBJ databases">
        <title>Discovery and Ecogenomic Context for Candidatus Cryosericales, a Global Caldiserica Order Active in Thawing Permafrost.</title>
        <authorList>
            <person name="Martinez M.A."/>
            <person name="Woodcroft B.J."/>
            <person name="Ignacio Espinoza J.C."/>
            <person name="Zayed A."/>
            <person name="Singleton C.M."/>
            <person name="Boyd J."/>
            <person name="Li Y.-F."/>
            <person name="Purvine S."/>
            <person name="Maughan H."/>
            <person name="Hodgkins S.B."/>
            <person name="Anderson D."/>
            <person name="Sederholm M."/>
            <person name="Temperton B."/>
            <person name="Saleska S.R."/>
            <person name="Tyson G.W."/>
            <person name="Rich V.I."/>
        </authorList>
    </citation>
    <scope>NUCLEOTIDE SEQUENCE [LARGE SCALE GENOMIC DNA]</scope>
    <source>
        <strain evidence="15 16">SMC7</strain>
    </source>
</reference>
<comment type="subcellular location">
    <subcellularLocation>
        <location evidence="2">Cell membrane</location>
        <topology evidence="2">Multi-pass membrane protein</topology>
    </subcellularLocation>
</comment>
<feature type="transmembrane region" description="Helical" evidence="13">
    <location>
        <begin position="63"/>
        <end position="81"/>
    </location>
</feature>
<evidence type="ECO:0000256" key="5">
    <source>
        <dbReference type="ARBA" id="ARBA00022670"/>
    </source>
</evidence>
<dbReference type="CDD" id="cd06158">
    <property type="entry name" value="S2P-M50_like_1"/>
    <property type="match status" value="1"/>
</dbReference>
<accession>A0A398CSE4</accession>
<feature type="transmembrane region" description="Helical" evidence="13">
    <location>
        <begin position="184"/>
        <end position="215"/>
    </location>
</feature>
<evidence type="ECO:0000256" key="3">
    <source>
        <dbReference type="ARBA" id="ARBA00007931"/>
    </source>
</evidence>
<evidence type="ECO:0000256" key="1">
    <source>
        <dbReference type="ARBA" id="ARBA00001947"/>
    </source>
</evidence>